<feature type="domain" description="Rieske" evidence="21">
    <location>
        <begin position="341"/>
        <end position="407"/>
    </location>
</feature>
<evidence type="ECO:0000256" key="3">
    <source>
        <dbReference type="ARBA" id="ARBA00010651"/>
    </source>
</evidence>
<name>I7L842_9CORY</name>
<evidence type="ECO:0000256" key="1">
    <source>
        <dbReference type="ARBA" id="ARBA00002494"/>
    </source>
</evidence>
<accession>I7L842</accession>
<dbReference type="Proteomes" id="UP000011016">
    <property type="component" value="Unassembled WGS sequence"/>
</dbReference>
<evidence type="ECO:0000256" key="4">
    <source>
        <dbReference type="ARBA" id="ARBA00015816"/>
    </source>
</evidence>
<keyword evidence="16 20" id="KW-0472">Membrane</keyword>
<evidence type="ECO:0000256" key="18">
    <source>
        <dbReference type="ARBA" id="ARBA00029586"/>
    </source>
</evidence>
<evidence type="ECO:0000256" key="17">
    <source>
        <dbReference type="ARBA" id="ARBA00023157"/>
    </source>
</evidence>
<dbReference type="InterPro" id="IPR045603">
    <property type="entry name" value="QcrA_N"/>
</dbReference>
<keyword evidence="15" id="KW-0411">Iron-sulfur</keyword>
<keyword evidence="6" id="KW-1003">Cell membrane</keyword>
<feature type="transmembrane region" description="Helical" evidence="20">
    <location>
        <begin position="108"/>
        <end position="134"/>
    </location>
</feature>
<keyword evidence="5" id="KW-0813">Transport</keyword>
<dbReference type="InterPro" id="IPR036922">
    <property type="entry name" value="Rieske_2Fe-2S_sf"/>
</dbReference>
<gene>
    <name evidence="22" type="primary">qcrA</name>
    <name evidence="22" type="ORF">BN46_0244</name>
</gene>
<dbReference type="InterPro" id="IPR017941">
    <property type="entry name" value="Rieske_2Fe-2S"/>
</dbReference>
<dbReference type="CDD" id="cd03467">
    <property type="entry name" value="Rieske"/>
    <property type="match status" value="1"/>
</dbReference>
<dbReference type="Gene3D" id="2.102.10.10">
    <property type="entry name" value="Rieske [2Fe-2S] iron-sulphur domain"/>
    <property type="match status" value="1"/>
</dbReference>
<evidence type="ECO:0000256" key="10">
    <source>
        <dbReference type="ARBA" id="ARBA00022723"/>
    </source>
</evidence>
<evidence type="ECO:0000256" key="8">
    <source>
        <dbReference type="ARBA" id="ARBA00022692"/>
    </source>
</evidence>
<keyword evidence="7" id="KW-0679">Respiratory chain</keyword>
<evidence type="ECO:0000256" key="16">
    <source>
        <dbReference type="ARBA" id="ARBA00023136"/>
    </source>
</evidence>
<keyword evidence="11" id="KW-0249">Electron transport</keyword>
<dbReference type="SUPFAM" id="SSF50022">
    <property type="entry name" value="ISP domain"/>
    <property type="match status" value="1"/>
</dbReference>
<keyword evidence="9" id="KW-0001">2Fe-2S</keyword>
<dbReference type="PROSITE" id="PS51296">
    <property type="entry name" value="RIESKE"/>
    <property type="match status" value="1"/>
</dbReference>
<keyword evidence="13" id="KW-0560">Oxidoreductase</keyword>
<dbReference type="EMBL" id="CAJZ01000032">
    <property type="protein sequence ID" value="CCI82992.1"/>
    <property type="molecule type" value="Genomic_DNA"/>
</dbReference>
<evidence type="ECO:0000256" key="7">
    <source>
        <dbReference type="ARBA" id="ARBA00022660"/>
    </source>
</evidence>
<evidence type="ECO:0000256" key="20">
    <source>
        <dbReference type="SAM" id="Phobius"/>
    </source>
</evidence>
<dbReference type="GO" id="GO:0005886">
    <property type="term" value="C:plasma membrane"/>
    <property type="evidence" value="ECO:0007669"/>
    <property type="project" value="UniProtKB-SubCell"/>
</dbReference>
<comment type="function">
    <text evidence="1">Iron-sulfur subunit of the cytochrome bc1 complex, an essential component of the respiratory electron transport chain required for ATP synthesis. The bc1 complex catalyzes the oxidation of menaquinol and the reduction of cytochrome c in the respiratory chain. The bc1 complex operates through a Q-cycle mechanism that couples electron transfer to generation of the proton gradient that drives ATP synthesis.</text>
</comment>
<dbReference type="GO" id="GO:0016705">
    <property type="term" value="F:oxidoreductase activity, acting on paired donors, with incorporation or reduction of molecular oxygen"/>
    <property type="evidence" value="ECO:0007669"/>
    <property type="project" value="UniProtKB-ARBA"/>
</dbReference>
<dbReference type="GO" id="GO:0004497">
    <property type="term" value="F:monooxygenase activity"/>
    <property type="evidence" value="ECO:0007669"/>
    <property type="project" value="UniProtKB-ARBA"/>
</dbReference>
<protein>
    <recommendedName>
        <fullName evidence="4">Cytochrome bc1 complex Rieske iron-sulfur subunit</fullName>
    </recommendedName>
    <alternativeName>
        <fullName evidence="18">Cytochrome bc1 reductase complex subunit QcrA</fullName>
    </alternativeName>
    <alternativeName>
        <fullName evidence="19">Rieske iron-sulfur protein</fullName>
    </alternativeName>
</protein>
<comment type="caution">
    <text evidence="22">The sequence shown here is derived from an EMBL/GenBank/DDBJ whole genome shotgun (WGS) entry which is preliminary data.</text>
</comment>
<evidence type="ECO:0000313" key="23">
    <source>
        <dbReference type="Proteomes" id="UP000011016"/>
    </source>
</evidence>
<evidence type="ECO:0000256" key="6">
    <source>
        <dbReference type="ARBA" id="ARBA00022475"/>
    </source>
</evidence>
<keyword evidence="10" id="KW-0479">Metal-binding</keyword>
<evidence type="ECO:0000256" key="19">
    <source>
        <dbReference type="ARBA" id="ARBA00032409"/>
    </source>
</evidence>
<comment type="subcellular location">
    <subcellularLocation>
        <location evidence="2">Cell membrane</location>
        <topology evidence="2">Multi-pass membrane protein</topology>
    </subcellularLocation>
</comment>
<evidence type="ECO:0000256" key="13">
    <source>
        <dbReference type="ARBA" id="ARBA00023002"/>
    </source>
</evidence>
<sequence length="425" mass="48037">MVRRHRRADRCGDLDWNALMTDINKDNYSEQELKSMSNDELARLGTELDGVTVAYRKKRFPIENDPAEERAAIQLNVWLILSILSGIGFLAVYLFWPWEYKGHGDEGLWTYTFYTPLLGLLAGLTLLFLGVFIVQYVKRMIPEEVSVQRRHDGPSDEVDRRTMTALLNDAWQTSTLGRRKAMQGLLAGGAIVAGLVIIAPLGGMVKNPWKRGELGYEGDGTLWTSGWTLQEKGVKLYLGRDTGAVAEPHETATGQHYTTEGISRLVRMRPEDLDAQAMETVFPLAEEDVNDGDRYDPRKDVYEHHMHSIHGPRNAVMLIRMRSSDAARVIERKGQEDFHYGDFYAYSKICTHIGCPTSLYEAQTHRILCPCHQSQFDALQYGKPVFGPAARALPQLPITVDEEGYLVAKDNFAEPLGPAFWERES</sequence>
<dbReference type="Pfam" id="PF19297">
    <property type="entry name" value="QcrA_N"/>
    <property type="match status" value="1"/>
</dbReference>
<keyword evidence="8 20" id="KW-0812">Transmembrane</keyword>
<organism evidence="22 23">
    <name type="scientific">Corynebacterium otitidis ATCC 51513</name>
    <dbReference type="NCBI Taxonomy" id="883169"/>
    <lineage>
        <taxon>Bacteria</taxon>
        <taxon>Bacillati</taxon>
        <taxon>Actinomycetota</taxon>
        <taxon>Actinomycetes</taxon>
        <taxon>Mycobacteriales</taxon>
        <taxon>Corynebacteriaceae</taxon>
        <taxon>Corynebacterium</taxon>
    </lineage>
</organism>
<proteinExistence type="inferred from homology"/>
<evidence type="ECO:0000256" key="9">
    <source>
        <dbReference type="ARBA" id="ARBA00022714"/>
    </source>
</evidence>
<dbReference type="AlphaFoldDB" id="I7L842"/>
<dbReference type="InterPro" id="IPR014349">
    <property type="entry name" value="Rieske_Fe-S_prot"/>
</dbReference>
<evidence type="ECO:0000256" key="14">
    <source>
        <dbReference type="ARBA" id="ARBA00023004"/>
    </source>
</evidence>
<evidence type="ECO:0000256" key="11">
    <source>
        <dbReference type="ARBA" id="ARBA00022982"/>
    </source>
</evidence>
<evidence type="ECO:0000256" key="15">
    <source>
        <dbReference type="ARBA" id="ARBA00023014"/>
    </source>
</evidence>
<evidence type="ECO:0000259" key="21">
    <source>
        <dbReference type="PROSITE" id="PS51296"/>
    </source>
</evidence>
<reference evidence="22 23" key="1">
    <citation type="journal article" date="2012" name="J. Bacteriol.">
        <title>Draft Genome Sequence of Turicella otitidis ATCC 51513, Isolated from Middle Ear Fluid from a Child with Otitis Media.</title>
        <authorList>
            <person name="Brinkrolf K."/>
            <person name="Schneider J."/>
            <person name="Knecht M."/>
            <person name="Ruckert C."/>
            <person name="Tauch A."/>
        </authorList>
    </citation>
    <scope>NUCLEOTIDE SEQUENCE [LARGE SCALE GENOMIC DNA]</scope>
    <source>
        <strain evidence="22 23">ATCC 51513</strain>
    </source>
</reference>
<dbReference type="Pfam" id="PF00355">
    <property type="entry name" value="Rieske"/>
    <property type="match status" value="1"/>
</dbReference>
<comment type="similarity">
    <text evidence="3">Belongs to the Rieske iron-sulfur protein family.</text>
</comment>
<evidence type="ECO:0000256" key="2">
    <source>
        <dbReference type="ARBA" id="ARBA00004651"/>
    </source>
</evidence>
<feature type="transmembrane region" description="Helical" evidence="20">
    <location>
        <begin position="185"/>
        <end position="205"/>
    </location>
</feature>
<evidence type="ECO:0000256" key="5">
    <source>
        <dbReference type="ARBA" id="ARBA00022448"/>
    </source>
</evidence>
<dbReference type="GO" id="GO:0046872">
    <property type="term" value="F:metal ion binding"/>
    <property type="evidence" value="ECO:0007669"/>
    <property type="project" value="UniProtKB-KW"/>
</dbReference>
<evidence type="ECO:0000256" key="12">
    <source>
        <dbReference type="ARBA" id="ARBA00022989"/>
    </source>
</evidence>
<feature type="transmembrane region" description="Helical" evidence="20">
    <location>
        <begin position="77"/>
        <end position="96"/>
    </location>
</feature>
<dbReference type="GO" id="GO:0051537">
    <property type="term" value="F:2 iron, 2 sulfur cluster binding"/>
    <property type="evidence" value="ECO:0007669"/>
    <property type="project" value="UniProtKB-KW"/>
</dbReference>
<keyword evidence="17" id="KW-1015">Disulfide bond</keyword>
<dbReference type="PANTHER" id="PTHR10134">
    <property type="entry name" value="CYTOCHROME B-C1 COMPLEX SUBUNIT RIESKE, MITOCHONDRIAL"/>
    <property type="match status" value="1"/>
</dbReference>
<keyword evidence="12 20" id="KW-1133">Transmembrane helix</keyword>
<evidence type="ECO:0000313" key="22">
    <source>
        <dbReference type="EMBL" id="CCI82992.1"/>
    </source>
</evidence>
<keyword evidence="14" id="KW-0408">Iron</keyword>